<dbReference type="Proteomes" id="UP000245680">
    <property type="component" value="Unassembled WGS sequence"/>
</dbReference>
<protein>
    <submittedName>
        <fullName evidence="2">Type II toxin-antitoxin system RelE/ParE family toxin</fullName>
    </submittedName>
</protein>
<evidence type="ECO:0000313" key="2">
    <source>
        <dbReference type="EMBL" id="PWR02339.1"/>
    </source>
</evidence>
<dbReference type="Pfam" id="PF05016">
    <property type="entry name" value="ParE_toxin"/>
    <property type="match status" value="1"/>
</dbReference>
<dbReference type="InterPro" id="IPR007712">
    <property type="entry name" value="RelE/ParE_toxin"/>
</dbReference>
<evidence type="ECO:0000313" key="3">
    <source>
        <dbReference type="Proteomes" id="UP000245680"/>
    </source>
</evidence>
<dbReference type="OrthoDB" id="7707733at2"/>
<dbReference type="RefSeq" id="WP_109812008.1">
    <property type="nucleotide sequence ID" value="NZ_QGKU01000038.1"/>
</dbReference>
<keyword evidence="1" id="KW-1277">Toxin-antitoxin system</keyword>
<organism evidence="2 3">
    <name type="scientific">Meridianimarinicoccus roseus</name>
    <dbReference type="NCBI Taxonomy" id="2072018"/>
    <lineage>
        <taxon>Bacteria</taxon>
        <taxon>Pseudomonadati</taxon>
        <taxon>Pseudomonadota</taxon>
        <taxon>Alphaproteobacteria</taxon>
        <taxon>Rhodobacterales</taxon>
        <taxon>Paracoccaceae</taxon>
        <taxon>Meridianimarinicoccus</taxon>
    </lineage>
</organism>
<keyword evidence="3" id="KW-1185">Reference proteome</keyword>
<comment type="caution">
    <text evidence="2">The sequence shown here is derived from an EMBL/GenBank/DDBJ whole genome shotgun (WGS) entry which is preliminary data.</text>
</comment>
<evidence type="ECO:0000256" key="1">
    <source>
        <dbReference type="ARBA" id="ARBA00022649"/>
    </source>
</evidence>
<reference evidence="2 3" key="1">
    <citation type="submission" date="2018-05" db="EMBL/GenBank/DDBJ databases">
        <title>Rhodobacteraceae gen. nov., sp. nov. isolated from sea water.</title>
        <authorList>
            <person name="Ren Y."/>
        </authorList>
    </citation>
    <scope>NUCLEOTIDE SEQUENCE [LARGE SCALE GENOMIC DNA]</scope>
    <source>
        <strain evidence="2 3">TG-679</strain>
    </source>
</reference>
<dbReference type="InterPro" id="IPR035093">
    <property type="entry name" value="RelE/ParE_toxin_dom_sf"/>
</dbReference>
<dbReference type="EMBL" id="QGKU01000038">
    <property type="protein sequence ID" value="PWR02339.1"/>
    <property type="molecule type" value="Genomic_DNA"/>
</dbReference>
<proteinExistence type="predicted"/>
<gene>
    <name evidence="2" type="ORF">DKT77_12380</name>
</gene>
<dbReference type="Gene3D" id="3.30.2310.20">
    <property type="entry name" value="RelE-like"/>
    <property type="match status" value="1"/>
</dbReference>
<accession>A0A2V2LIZ9</accession>
<name>A0A2V2LIZ9_9RHOB</name>
<dbReference type="AlphaFoldDB" id="A0A2V2LIZ9"/>
<sequence>MPKPWRLTRQAERSLVEIARWTLETFGPRQAEAYEADLIARCAAIASGEAPSQDCRRLIDPDLPEDLRVTRAGQHFIVFVEMPEQVIVVDVLHSRSDLSRRLAALGPPKDPEQP</sequence>